<dbReference type="Pfam" id="PF14282">
    <property type="entry name" value="FlxA"/>
    <property type="match status" value="1"/>
</dbReference>
<feature type="region of interest" description="Disordered" evidence="2">
    <location>
        <begin position="191"/>
        <end position="231"/>
    </location>
</feature>
<feature type="coiled-coil region" evidence="1">
    <location>
        <begin position="38"/>
        <end position="89"/>
    </location>
</feature>
<evidence type="ECO:0000313" key="3">
    <source>
        <dbReference type="EMBL" id="AYD40701.1"/>
    </source>
</evidence>
<dbReference type="EMBL" id="CP032416">
    <property type="protein sequence ID" value="AYD40701.1"/>
    <property type="molecule type" value="Genomic_DNA"/>
</dbReference>
<evidence type="ECO:0000313" key="4">
    <source>
        <dbReference type="Proteomes" id="UP000266301"/>
    </source>
</evidence>
<evidence type="ECO:0000256" key="2">
    <source>
        <dbReference type="SAM" id="MobiDB-lite"/>
    </source>
</evidence>
<dbReference type="InterPro" id="IPR025577">
    <property type="entry name" value="FlxA"/>
</dbReference>
<keyword evidence="1" id="KW-0175">Coiled coil</keyword>
<reference evidence="3 4" key="1">
    <citation type="journal article" date="2019" name="Int. J. Syst. Evol. Microbiol.">
        <title>Clostridium fermenticellae sp. nov., isolated from the mud in a fermentation cellar for the production of the Chinese liquor, baijiu.</title>
        <authorList>
            <person name="Xu P.X."/>
            <person name="Chai L.J."/>
            <person name="Qiu T."/>
            <person name="Zhang X.J."/>
            <person name="Lu Z.M."/>
            <person name="Xiao C."/>
            <person name="Wang S.T."/>
            <person name="Shen C.H."/>
            <person name="Shi J.S."/>
            <person name="Xu Z.H."/>
        </authorList>
    </citation>
    <scope>NUCLEOTIDE SEQUENCE [LARGE SCALE GENOMIC DNA]</scope>
    <source>
        <strain evidence="3 4">JN500901</strain>
    </source>
</reference>
<gene>
    <name evidence="3" type="ORF">D4Z93_09220</name>
</gene>
<feature type="compositionally biased region" description="Basic and acidic residues" evidence="2">
    <location>
        <begin position="199"/>
        <end position="208"/>
    </location>
</feature>
<dbReference type="KEGG" id="cfer:D4Z93_09220"/>
<feature type="region of interest" description="Disordered" evidence="2">
    <location>
        <begin position="89"/>
        <end position="110"/>
    </location>
</feature>
<feature type="compositionally biased region" description="Polar residues" evidence="2">
    <location>
        <begin position="97"/>
        <end position="110"/>
    </location>
</feature>
<sequence length="231" mass="25870">MDYVNSYLEGNTVINSISSNSVNRIEYLKRDESSEQQIKFLRQQESQVQKQIESIKNSKQDAKTKQELIKPLQEQIQNIESQIEQIQISDASDKNSEANTSKVSSNAGKNSEISKDSLFLSMSSVYKQVGEVNSIKKGLTGRARELNSYAEIDDGIRNYRMADIERKQASEYKGRALGLEAKVGKLIHSVNDTLSGSQDKNELKDASKNDNIANEDAESNEVKNKSINKLA</sequence>
<organism evidence="3 4">
    <name type="scientific">Clostridium fermenticellae</name>
    <dbReference type="NCBI Taxonomy" id="2068654"/>
    <lineage>
        <taxon>Bacteria</taxon>
        <taxon>Bacillati</taxon>
        <taxon>Bacillota</taxon>
        <taxon>Clostridia</taxon>
        <taxon>Eubacteriales</taxon>
        <taxon>Clostridiaceae</taxon>
        <taxon>Clostridium</taxon>
    </lineage>
</organism>
<dbReference type="AlphaFoldDB" id="A0A386H4M8"/>
<name>A0A386H4M8_9CLOT</name>
<evidence type="ECO:0000256" key="1">
    <source>
        <dbReference type="SAM" id="Coils"/>
    </source>
</evidence>
<keyword evidence="4" id="KW-1185">Reference proteome</keyword>
<dbReference type="Proteomes" id="UP000266301">
    <property type="component" value="Chromosome"/>
</dbReference>
<proteinExistence type="predicted"/>
<protein>
    <submittedName>
        <fullName evidence="3">Uncharacterized protein</fullName>
    </submittedName>
</protein>
<dbReference type="OrthoDB" id="1902245at2"/>
<accession>A0A386H4M8</accession>